<evidence type="ECO:0000256" key="4">
    <source>
        <dbReference type="ARBA" id="ARBA00022691"/>
    </source>
</evidence>
<dbReference type="InterPro" id="IPR003742">
    <property type="entry name" value="RlmH-like"/>
</dbReference>
<dbReference type="Gene3D" id="3.40.1280.10">
    <property type="match status" value="1"/>
</dbReference>
<dbReference type="EC" id="2.1.1.177" evidence="6"/>
<name>A0A917FPT8_9BACL</name>
<evidence type="ECO:0000256" key="2">
    <source>
        <dbReference type="ARBA" id="ARBA00022603"/>
    </source>
</evidence>
<proteinExistence type="inferred from homology"/>
<dbReference type="GO" id="GO:0005737">
    <property type="term" value="C:cytoplasm"/>
    <property type="evidence" value="ECO:0007669"/>
    <property type="project" value="UniProtKB-SubCell"/>
</dbReference>
<dbReference type="Proteomes" id="UP000644756">
    <property type="component" value="Unassembled WGS sequence"/>
</dbReference>
<comment type="subcellular location">
    <subcellularLocation>
        <location evidence="6">Cytoplasm</location>
    </subcellularLocation>
</comment>
<feature type="binding site" evidence="6">
    <location>
        <position position="76"/>
    </location>
    <ligand>
        <name>S-adenosyl-L-methionine</name>
        <dbReference type="ChEBI" id="CHEBI:59789"/>
    </ligand>
</feature>
<dbReference type="HAMAP" id="MF_00658">
    <property type="entry name" value="23SrRNA_methyltr_H"/>
    <property type="match status" value="1"/>
</dbReference>
<protein>
    <recommendedName>
        <fullName evidence="6">Ribosomal RNA large subunit methyltransferase H</fullName>
        <ecNumber evidence="6">2.1.1.177</ecNumber>
    </recommendedName>
    <alternativeName>
        <fullName evidence="6">23S rRNA (pseudouridine1915-N3)-methyltransferase</fullName>
    </alternativeName>
    <alternativeName>
        <fullName evidence="6">23S rRNA m3Psi1915 methyltransferase</fullName>
    </alternativeName>
    <alternativeName>
        <fullName evidence="6">rRNA (pseudouridine-N3-)-methyltransferase RlmH</fullName>
    </alternativeName>
</protein>
<dbReference type="InterPro" id="IPR029026">
    <property type="entry name" value="tRNA_m1G_MTases_N"/>
</dbReference>
<sequence>MNIQIAAIGKLKEKYLVQGIAEYAKRLGPYVKLQLTEVPDEKAPETMSAAEEAQVREREGERLLAQIKPDAHVIALAIDGELWSSEDLAGQLDRLATYGRSHVAFVIGGSTGLAPAVLRRAQQKLSFGRLTYPHQLMRLILVEQVYRAVKINRGEPYHK</sequence>
<dbReference type="CDD" id="cd18081">
    <property type="entry name" value="RlmH-like"/>
    <property type="match status" value="1"/>
</dbReference>
<dbReference type="PANTHER" id="PTHR33603">
    <property type="entry name" value="METHYLTRANSFERASE"/>
    <property type="match status" value="1"/>
</dbReference>
<dbReference type="NCBIfam" id="TIGR00246">
    <property type="entry name" value="tRNA_RlmH_YbeA"/>
    <property type="match status" value="1"/>
</dbReference>
<evidence type="ECO:0000256" key="3">
    <source>
        <dbReference type="ARBA" id="ARBA00022679"/>
    </source>
</evidence>
<evidence type="ECO:0000256" key="5">
    <source>
        <dbReference type="ARBA" id="ARBA00038303"/>
    </source>
</evidence>
<dbReference type="PIRSF" id="PIRSF004505">
    <property type="entry name" value="MT_bac"/>
    <property type="match status" value="1"/>
</dbReference>
<evidence type="ECO:0000313" key="8">
    <source>
        <dbReference type="Proteomes" id="UP000644756"/>
    </source>
</evidence>
<dbReference type="RefSeq" id="WP_188529433.1">
    <property type="nucleotide sequence ID" value="NZ_BMGR01000002.1"/>
</dbReference>
<dbReference type="InterPro" id="IPR029028">
    <property type="entry name" value="Alpha/beta_knot_MTases"/>
</dbReference>
<reference evidence="7" key="2">
    <citation type="submission" date="2020-09" db="EMBL/GenBank/DDBJ databases">
        <authorList>
            <person name="Sun Q."/>
            <person name="Zhou Y."/>
        </authorList>
    </citation>
    <scope>NUCLEOTIDE SEQUENCE</scope>
    <source>
        <strain evidence="7">CGMCC 1.12987</strain>
    </source>
</reference>
<evidence type="ECO:0000256" key="1">
    <source>
        <dbReference type="ARBA" id="ARBA00022552"/>
    </source>
</evidence>
<comment type="catalytic activity">
    <reaction evidence="6">
        <text>pseudouridine(1915) in 23S rRNA + S-adenosyl-L-methionine = N(3)-methylpseudouridine(1915) in 23S rRNA + S-adenosyl-L-homocysteine + H(+)</text>
        <dbReference type="Rhea" id="RHEA:42752"/>
        <dbReference type="Rhea" id="RHEA-COMP:10221"/>
        <dbReference type="Rhea" id="RHEA-COMP:10222"/>
        <dbReference type="ChEBI" id="CHEBI:15378"/>
        <dbReference type="ChEBI" id="CHEBI:57856"/>
        <dbReference type="ChEBI" id="CHEBI:59789"/>
        <dbReference type="ChEBI" id="CHEBI:65314"/>
        <dbReference type="ChEBI" id="CHEBI:74486"/>
        <dbReference type="EC" id="2.1.1.177"/>
    </reaction>
</comment>
<reference evidence="7" key="1">
    <citation type="journal article" date="2014" name="Int. J. Syst. Evol. Microbiol.">
        <title>Complete genome sequence of Corynebacterium casei LMG S-19264T (=DSM 44701T), isolated from a smear-ripened cheese.</title>
        <authorList>
            <consortium name="US DOE Joint Genome Institute (JGI-PGF)"/>
            <person name="Walter F."/>
            <person name="Albersmeier A."/>
            <person name="Kalinowski J."/>
            <person name="Ruckert C."/>
        </authorList>
    </citation>
    <scope>NUCLEOTIDE SEQUENCE</scope>
    <source>
        <strain evidence="7">CGMCC 1.12987</strain>
    </source>
</reference>
<dbReference type="NCBIfam" id="NF000985">
    <property type="entry name" value="PRK00103.1-3"/>
    <property type="match status" value="1"/>
</dbReference>
<evidence type="ECO:0000256" key="6">
    <source>
        <dbReference type="HAMAP-Rule" id="MF_00658"/>
    </source>
</evidence>
<feature type="binding site" evidence="6">
    <location>
        <position position="108"/>
    </location>
    <ligand>
        <name>S-adenosyl-L-methionine</name>
        <dbReference type="ChEBI" id="CHEBI:59789"/>
    </ligand>
</feature>
<evidence type="ECO:0000313" key="7">
    <source>
        <dbReference type="EMBL" id="GGF93974.1"/>
    </source>
</evidence>
<keyword evidence="2 6" id="KW-0489">Methyltransferase</keyword>
<keyword evidence="8" id="KW-1185">Reference proteome</keyword>
<dbReference type="EMBL" id="BMGR01000002">
    <property type="protein sequence ID" value="GGF93974.1"/>
    <property type="molecule type" value="Genomic_DNA"/>
</dbReference>
<organism evidence="7 8">
    <name type="scientific">Paenibacillus abyssi</name>
    <dbReference type="NCBI Taxonomy" id="1340531"/>
    <lineage>
        <taxon>Bacteria</taxon>
        <taxon>Bacillati</taxon>
        <taxon>Bacillota</taxon>
        <taxon>Bacilli</taxon>
        <taxon>Bacillales</taxon>
        <taxon>Paenibacillaceae</taxon>
        <taxon>Paenibacillus</taxon>
    </lineage>
</organism>
<dbReference type="GO" id="GO:0070038">
    <property type="term" value="F:rRNA (pseudouridine-N3-)-methyltransferase activity"/>
    <property type="evidence" value="ECO:0007669"/>
    <property type="project" value="UniProtKB-UniRule"/>
</dbReference>
<comment type="similarity">
    <text evidence="5 6">Belongs to the RNA methyltransferase RlmH family.</text>
</comment>
<keyword evidence="3 6" id="KW-0808">Transferase</keyword>
<dbReference type="SUPFAM" id="SSF75217">
    <property type="entry name" value="alpha/beta knot"/>
    <property type="match status" value="1"/>
</dbReference>
<comment type="subunit">
    <text evidence="6">Homodimer.</text>
</comment>
<dbReference type="PANTHER" id="PTHR33603:SF1">
    <property type="entry name" value="RIBOSOMAL RNA LARGE SUBUNIT METHYLTRANSFERASE H"/>
    <property type="match status" value="1"/>
</dbReference>
<keyword evidence="4 6" id="KW-0949">S-adenosyl-L-methionine</keyword>
<gene>
    <name evidence="6 7" type="primary">rlmH</name>
    <name evidence="7" type="ORF">GCM10010916_09130</name>
</gene>
<keyword evidence="6" id="KW-0963">Cytoplasm</keyword>
<feature type="binding site" evidence="6">
    <location>
        <begin position="127"/>
        <end position="132"/>
    </location>
    <ligand>
        <name>S-adenosyl-L-methionine</name>
        <dbReference type="ChEBI" id="CHEBI:59789"/>
    </ligand>
</feature>
<keyword evidence="1 6" id="KW-0698">rRNA processing</keyword>
<accession>A0A917FPT8</accession>
<comment type="caution">
    <text evidence="7">The sequence shown here is derived from an EMBL/GenBank/DDBJ whole genome shotgun (WGS) entry which is preliminary data.</text>
</comment>
<dbReference type="Pfam" id="PF02590">
    <property type="entry name" value="SPOUT_MTase"/>
    <property type="match status" value="1"/>
</dbReference>
<comment type="function">
    <text evidence="6">Specifically methylates the pseudouridine at position 1915 (m3Psi1915) in 23S rRNA.</text>
</comment>
<dbReference type="AlphaFoldDB" id="A0A917FPT8"/>